<dbReference type="InterPro" id="IPR035950">
    <property type="entry name" value="XkdW-like_sf"/>
</dbReference>
<reference evidence="2" key="1">
    <citation type="journal article" date="2015" name="Nature">
        <title>Complex archaea that bridge the gap between prokaryotes and eukaryotes.</title>
        <authorList>
            <person name="Spang A."/>
            <person name="Saw J.H."/>
            <person name="Jorgensen S.L."/>
            <person name="Zaremba-Niedzwiedzka K."/>
            <person name="Martijn J."/>
            <person name="Lind A.E."/>
            <person name="van Eijk R."/>
            <person name="Schleper C."/>
            <person name="Guy L."/>
            <person name="Ettema T.J."/>
        </authorList>
    </citation>
    <scope>NUCLEOTIDE SEQUENCE</scope>
</reference>
<gene>
    <name evidence="2" type="ORF">LCGC14_1733020</name>
</gene>
<accession>A0A0F9JPD6</accession>
<dbReference type="InterPro" id="IPR019094">
    <property type="entry name" value="Phage_SP-beta_YorD"/>
</dbReference>
<proteinExistence type="predicted"/>
<name>A0A0F9JPD6_9ZZZZ</name>
<dbReference type="EMBL" id="LAZR01015752">
    <property type="protein sequence ID" value="KKM07526.1"/>
    <property type="molecule type" value="Genomic_DNA"/>
</dbReference>
<organism evidence="2">
    <name type="scientific">marine sediment metagenome</name>
    <dbReference type="NCBI Taxonomy" id="412755"/>
    <lineage>
        <taxon>unclassified sequences</taxon>
        <taxon>metagenomes</taxon>
        <taxon>ecological metagenomes</taxon>
    </lineage>
</organism>
<sequence length="101" mass="11331">MTIWQVRALLADRGLVLEDESDFRFRDNIDGKGQFIDRWDKDKLGPKPSKEDLEALQTEADALKDEAVAGRPDNKLKASLNALPPTPMRDALLAWLADRGV</sequence>
<dbReference type="Pfam" id="PF09636">
    <property type="entry name" value="XkdW"/>
    <property type="match status" value="1"/>
</dbReference>
<dbReference type="Gene3D" id="3.30.56.60">
    <property type="entry name" value="XkdW-like"/>
    <property type="match status" value="1"/>
</dbReference>
<evidence type="ECO:0000259" key="1">
    <source>
        <dbReference type="Pfam" id="PF09636"/>
    </source>
</evidence>
<dbReference type="AlphaFoldDB" id="A0A0F9JPD6"/>
<protein>
    <recommendedName>
        <fullName evidence="1">Bacteriophage SP-beta YorD domain-containing protein</fullName>
    </recommendedName>
</protein>
<comment type="caution">
    <text evidence="2">The sequence shown here is derived from an EMBL/GenBank/DDBJ whole genome shotgun (WGS) entry which is preliminary data.</text>
</comment>
<evidence type="ECO:0000313" key="2">
    <source>
        <dbReference type="EMBL" id="KKM07526.1"/>
    </source>
</evidence>
<feature type="domain" description="Bacteriophage SP-beta YorD" evidence="1">
    <location>
        <begin position="21"/>
        <end position="62"/>
    </location>
</feature>